<dbReference type="NCBIfam" id="TIGR03002">
    <property type="entry name" value="outer_YhbN_LptA"/>
    <property type="match status" value="1"/>
</dbReference>
<name>A0A2K7STL0_9VIBR</name>
<comment type="subcellular location">
    <subcellularLocation>
        <location evidence="4">Periplasm</location>
    </subcellularLocation>
</comment>
<sequence length="163" mass="18116" precursor="true">MKLLHLSLLTLILAAPTALALKSDTEQPVYINSDTQQVDMKSNKVVFQGDVSLKQGSININADKVIVTRDANTQEISQIEAYGKPATFSQLMDDGKTLNGQANELDYIIKTDQLVMRKNAELEQEGNTIRGSTIRYHIQQQKLVADSSKTERVTTVLQPNQVK</sequence>
<dbReference type="EMBL" id="VTYN01000018">
    <property type="protein sequence ID" value="NOH49652.1"/>
    <property type="molecule type" value="Genomic_DNA"/>
</dbReference>
<dbReference type="InterPro" id="IPR052037">
    <property type="entry name" value="LPS_export_LptA"/>
</dbReference>
<comment type="caution">
    <text evidence="6">The sequence shown here is derived from an EMBL/GenBank/DDBJ whole genome shotgun (WGS) entry which is preliminary data.</text>
</comment>
<gene>
    <name evidence="4 6" type="primary">lptA</name>
    <name evidence="7" type="ORF">BI375_20125</name>
    <name evidence="6" type="ORF">F0262_16505</name>
</gene>
<dbReference type="OrthoDB" id="5295619at2"/>
<dbReference type="Gene3D" id="2.60.450.10">
    <property type="entry name" value="Lipopolysaccharide (LPS) transport protein A like domain"/>
    <property type="match status" value="1"/>
</dbReference>
<evidence type="ECO:0000313" key="8">
    <source>
        <dbReference type="Proteomes" id="UP000180133"/>
    </source>
</evidence>
<evidence type="ECO:0000256" key="2">
    <source>
        <dbReference type="ARBA" id="ARBA00022729"/>
    </source>
</evidence>
<dbReference type="InterPro" id="IPR005653">
    <property type="entry name" value="OstA-like_N"/>
</dbReference>
<dbReference type="PANTHER" id="PTHR36504:SF1">
    <property type="entry name" value="LIPOPOLYSACCHARIDE EXPORT SYSTEM PROTEIN LPTA"/>
    <property type="match status" value="1"/>
</dbReference>
<dbReference type="AlphaFoldDB" id="A0A2K7STL0"/>
<evidence type="ECO:0000256" key="4">
    <source>
        <dbReference type="HAMAP-Rule" id="MF_01914"/>
    </source>
</evidence>
<comment type="subunit">
    <text evidence="4">Component of the lipopolysaccharide transport and assembly complex.</text>
</comment>
<dbReference type="Proteomes" id="UP000572072">
    <property type="component" value="Unassembled WGS sequence"/>
</dbReference>
<dbReference type="GO" id="GO:0015920">
    <property type="term" value="P:lipopolysaccharide transport"/>
    <property type="evidence" value="ECO:0007669"/>
    <property type="project" value="UniProtKB-UniRule"/>
</dbReference>
<dbReference type="GO" id="GO:0043165">
    <property type="term" value="P:Gram-negative-bacterium-type cell outer membrane assembly"/>
    <property type="evidence" value="ECO:0007669"/>
    <property type="project" value="UniProtKB-UniRule"/>
</dbReference>
<comment type="function">
    <text evidence="4">Involved in the assembly of lipopolysaccharide (LPS). Required for the translocation of LPS from the inner membrane to the outer membrane. May form a bridge between the inner membrane and the outer membrane, via interactions with LptC and LptD, thereby facilitating LPS transfer across the periplasm.</text>
</comment>
<dbReference type="GO" id="GO:0001530">
    <property type="term" value="F:lipopolysaccharide binding"/>
    <property type="evidence" value="ECO:0007669"/>
    <property type="project" value="InterPro"/>
</dbReference>
<evidence type="ECO:0000313" key="6">
    <source>
        <dbReference type="EMBL" id="NOH49652.1"/>
    </source>
</evidence>
<dbReference type="InterPro" id="IPR014340">
    <property type="entry name" value="LptA"/>
</dbReference>
<evidence type="ECO:0000259" key="5">
    <source>
        <dbReference type="Pfam" id="PF03968"/>
    </source>
</evidence>
<evidence type="ECO:0000256" key="1">
    <source>
        <dbReference type="ARBA" id="ARBA00022448"/>
    </source>
</evidence>
<accession>A0A2K7STL0</accession>
<evidence type="ECO:0000256" key="3">
    <source>
        <dbReference type="ARBA" id="ARBA00022764"/>
    </source>
</evidence>
<dbReference type="Pfam" id="PF03968">
    <property type="entry name" value="LptD_N"/>
    <property type="match status" value="1"/>
</dbReference>
<dbReference type="GO" id="GO:0009279">
    <property type="term" value="C:cell outer membrane"/>
    <property type="evidence" value="ECO:0007669"/>
    <property type="project" value="TreeGrafter"/>
</dbReference>
<feature type="domain" description="Organic solvent tolerance-like N-terminal" evidence="5">
    <location>
        <begin position="30"/>
        <end position="142"/>
    </location>
</feature>
<keyword evidence="2 4" id="KW-0732">Signal</keyword>
<keyword evidence="8" id="KW-1185">Reference proteome</keyword>
<dbReference type="RefSeq" id="WP_010450431.1">
    <property type="nucleotide sequence ID" value="NZ_BBLC01000409.1"/>
</dbReference>
<feature type="chain" id="PRO_5041748761" description="Lipopolysaccharide export system protein LptA" evidence="4">
    <location>
        <begin position="21"/>
        <end position="163"/>
    </location>
</feature>
<dbReference type="HAMAP" id="MF_01914">
    <property type="entry name" value="LPS_assembly_LptA"/>
    <property type="match status" value="1"/>
</dbReference>
<comment type="similarity">
    <text evidence="4">Belongs to the LptA family.</text>
</comment>
<dbReference type="GO" id="GO:0017089">
    <property type="term" value="F:glycolipid transfer activity"/>
    <property type="evidence" value="ECO:0007669"/>
    <property type="project" value="TreeGrafter"/>
</dbReference>
<dbReference type="GO" id="GO:0030288">
    <property type="term" value="C:outer membrane-bounded periplasmic space"/>
    <property type="evidence" value="ECO:0007669"/>
    <property type="project" value="TreeGrafter"/>
</dbReference>
<dbReference type="Proteomes" id="UP000180133">
    <property type="component" value="Unassembled WGS sequence"/>
</dbReference>
<reference evidence="7 8" key="1">
    <citation type="submission" date="2016-09" db="EMBL/GenBank/DDBJ databases">
        <title>Isolation, identification and antibiotic sensitivity analysis of bacterial pathogen from juvenile Hippocampus erectus with tail-rotted disease.</title>
        <authorList>
            <person name="Yang Q."/>
        </authorList>
    </citation>
    <scope>NUCLEOTIDE SEQUENCE [LARGE SCALE GENOMIC DNA]</scope>
    <source>
        <strain evidence="7 8">HM-10</strain>
    </source>
</reference>
<evidence type="ECO:0000313" key="7">
    <source>
        <dbReference type="EMBL" id="OHY92576.1"/>
    </source>
</evidence>
<organism evidence="6 9">
    <name type="scientific">Vibrio rotiferianus</name>
    <dbReference type="NCBI Taxonomy" id="190895"/>
    <lineage>
        <taxon>Bacteria</taxon>
        <taxon>Pseudomonadati</taxon>
        <taxon>Pseudomonadota</taxon>
        <taxon>Gammaproteobacteria</taxon>
        <taxon>Vibrionales</taxon>
        <taxon>Vibrionaceae</taxon>
        <taxon>Vibrio</taxon>
    </lineage>
</organism>
<protein>
    <recommendedName>
        <fullName evidence="4">Lipopolysaccharide export system protein LptA</fullName>
    </recommendedName>
</protein>
<keyword evidence="1 4" id="KW-0813">Transport</keyword>
<reference evidence="6 9" key="2">
    <citation type="submission" date="2019-08" db="EMBL/GenBank/DDBJ databases">
        <title>Draft genome sequencing and comparative genomics of hatchery-associated Vibrios.</title>
        <authorList>
            <person name="Kehlet-Delgado H."/>
            <person name="Mueller R.S."/>
        </authorList>
    </citation>
    <scope>NUCLEOTIDE SEQUENCE [LARGE SCALE GENOMIC DNA]</scope>
    <source>
        <strain evidence="6 9">00-78-3</strain>
    </source>
</reference>
<keyword evidence="3 4" id="KW-0574">Periplasm</keyword>
<feature type="signal peptide" evidence="4">
    <location>
        <begin position="1"/>
        <end position="20"/>
    </location>
</feature>
<proteinExistence type="inferred from homology"/>
<dbReference type="EMBL" id="MKFT01000013">
    <property type="protein sequence ID" value="OHY92576.1"/>
    <property type="molecule type" value="Genomic_DNA"/>
</dbReference>
<evidence type="ECO:0000313" key="9">
    <source>
        <dbReference type="Proteomes" id="UP000572072"/>
    </source>
</evidence>
<dbReference type="PANTHER" id="PTHR36504">
    <property type="entry name" value="LIPOPOLYSACCHARIDE EXPORT SYSTEM PROTEIN LPTA"/>
    <property type="match status" value="1"/>
</dbReference>